<dbReference type="AlphaFoldDB" id="A0AB36VFH1"/>
<dbReference type="RefSeq" id="WP_097879830.1">
    <property type="nucleotide sequence ID" value="NZ_JAUORE010000003.1"/>
</dbReference>
<dbReference type="Pfam" id="PF10686">
    <property type="entry name" value="YAcAr"/>
    <property type="match status" value="1"/>
</dbReference>
<evidence type="ECO:0000259" key="1">
    <source>
        <dbReference type="Pfam" id="PF10686"/>
    </source>
</evidence>
<sequence length="118" mass="13509">MVRVIIAGSRTFKDYDLLERETINFLKEYRPSQVEIVSGTAEGADLLGEEFAKKKGCKIKRFFPDWDNLGKTAGYIRNGEMARYADKCIVFWNCISRGSEQMINIATKEGLDLKVVKY</sequence>
<comment type="caution">
    <text evidence="2">The sequence shown here is derived from an EMBL/GenBank/DDBJ whole genome shotgun (WGS) entry which is preliminary data.</text>
</comment>
<gene>
    <name evidence="2" type="ORF">COE48_05055</name>
</gene>
<evidence type="ECO:0000313" key="2">
    <source>
        <dbReference type="EMBL" id="PGZ04953.1"/>
    </source>
</evidence>
<dbReference type="Proteomes" id="UP000223445">
    <property type="component" value="Unassembled WGS sequence"/>
</dbReference>
<accession>A0AB36VFH1</accession>
<organism evidence="2 3">
    <name type="scientific">Bacillus thuringiensis</name>
    <dbReference type="NCBI Taxonomy" id="1428"/>
    <lineage>
        <taxon>Bacteria</taxon>
        <taxon>Bacillati</taxon>
        <taxon>Bacillota</taxon>
        <taxon>Bacilli</taxon>
        <taxon>Bacillales</taxon>
        <taxon>Bacillaceae</taxon>
        <taxon>Bacillus</taxon>
        <taxon>Bacillus cereus group</taxon>
    </lineage>
</organism>
<dbReference type="InterPro" id="IPR019627">
    <property type="entry name" value="YAcAr"/>
</dbReference>
<evidence type="ECO:0000313" key="3">
    <source>
        <dbReference type="Proteomes" id="UP000223445"/>
    </source>
</evidence>
<feature type="domain" description="YspA cpYpsA-related SLOG" evidence="1">
    <location>
        <begin position="2"/>
        <end position="67"/>
    </location>
</feature>
<protein>
    <recommendedName>
        <fullName evidence="1">YspA cpYpsA-related SLOG domain-containing protein</fullName>
    </recommendedName>
</protein>
<name>A0AB36VFH1_BACTU</name>
<proteinExistence type="predicted"/>
<dbReference type="EMBL" id="NUPM01000005">
    <property type="protein sequence ID" value="PGZ04953.1"/>
    <property type="molecule type" value="Genomic_DNA"/>
</dbReference>
<reference evidence="2 3" key="1">
    <citation type="submission" date="2017-09" db="EMBL/GenBank/DDBJ databases">
        <title>Large-scale bioinformatics analysis of Bacillus genomes uncovers conserved roles of natural products in bacterial physiology.</title>
        <authorList>
            <consortium name="Agbiome Team Llc"/>
            <person name="Bleich R.M."/>
            <person name="Grubbs K.J."/>
            <person name="Santa Maria K.C."/>
            <person name="Allen S.E."/>
            <person name="Farag S."/>
            <person name="Shank E.A."/>
            <person name="Bowers A."/>
        </authorList>
    </citation>
    <scope>NUCLEOTIDE SEQUENCE [LARGE SCALE GENOMIC DNA]</scope>
    <source>
        <strain evidence="2 3">AFS030179</strain>
    </source>
</reference>